<sequence>MNGVEFHSLYNGGYALTKPSSNKDNLDEVVDIDLPDVPPAVTRKSNLQEQMEEMRLWFKAFKEQDYSLRDYRKYFKPNLCYLEGAWYLNHQTINEPETSEKHFHDTDKWYSDMDLTRFQAYDGHRSQRENFDYMPTLLYNMSENKIPQFAHWKSRVLCQPISQDVPTVLFKVCVLA</sequence>
<comment type="caution">
    <text evidence="1">The sequence shown here is derived from an EMBL/GenBank/DDBJ whole genome shotgun (WGS) entry which is preliminary data.</text>
</comment>
<protein>
    <recommendedName>
        <fullName evidence="3">Decapping nuclease</fullName>
    </recommendedName>
</protein>
<dbReference type="EMBL" id="BLXT01007807">
    <property type="protein sequence ID" value="GFO42567.1"/>
    <property type="molecule type" value="Genomic_DNA"/>
</dbReference>
<dbReference type="Proteomes" id="UP000735302">
    <property type="component" value="Unassembled WGS sequence"/>
</dbReference>
<evidence type="ECO:0008006" key="3">
    <source>
        <dbReference type="Google" id="ProtNLM"/>
    </source>
</evidence>
<accession>A0AAV4DE99</accession>
<evidence type="ECO:0000313" key="2">
    <source>
        <dbReference type="Proteomes" id="UP000735302"/>
    </source>
</evidence>
<gene>
    <name evidence="1" type="ORF">PoB_006907200</name>
</gene>
<dbReference type="AlphaFoldDB" id="A0AAV4DE99"/>
<proteinExistence type="predicted"/>
<reference evidence="1 2" key="1">
    <citation type="journal article" date="2021" name="Elife">
        <title>Chloroplast acquisition without the gene transfer in kleptoplastic sea slugs, Plakobranchus ocellatus.</title>
        <authorList>
            <person name="Maeda T."/>
            <person name="Takahashi S."/>
            <person name="Yoshida T."/>
            <person name="Shimamura S."/>
            <person name="Takaki Y."/>
            <person name="Nagai Y."/>
            <person name="Toyoda A."/>
            <person name="Suzuki Y."/>
            <person name="Arimoto A."/>
            <person name="Ishii H."/>
            <person name="Satoh N."/>
            <person name="Nishiyama T."/>
            <person name="Hasebe M."/>
            <person name="Maruyama T."/>
            <person name="Minagawa J."/>
            <person name="Obokata J."/>
            <person name="Shigenobu S."/>
        </authorList>
    </citation>
    <scope>NUCLEOTIDE SEQUENCE [LARGE SCALE GENOMIC DNA]</scope>
</reference>
<evidence type="ECO:0000313" key="1">
    <source>
        <dbReference type="EMBL" id="GFO42567.1"/>
    </source>
</evidence>
<organism evidence="1 2">
    <name type="scientific">Plakobranchus ocellatus</name>
    <dbReference type="NCBI Taxonomy" id="259542"/>
    <lineage>
        <taxon>Eukaryota</taxon>
        <taxon>Metazoa</taxon>
        <taxon>Spiralia</taxon>
        <taxon>Lophotrochozoa</taxon>
        <taxon>Mollusca</taxon>
        <taxon>Gastropoda</taxon>
        <taxon>Heterobranchia</taxon>
        <taxon>Euthyneura</taxon>
        <taxon>Panpulmonata</taxon>
        <taxon>Sacoglossa</taxon>
        <taxon>Placobranchoidea</taxon>
        <taxon>Plakobranchidae</taxon>
        <taxon>Plakobranchus</taxon>
    </lineage>
</organism>
<name>A0AAV4DE99_9GAST</name>
<keyword evidence="2" id="KW-1185">Reference proteome</keyword>